<dbReference type="EMBL" id="MU157825">
    <property type="protein sequence ID" value="KAF9535094.1"/>
    <property type="molecule type" value="Genomic_DNA"/>
</dbReference>
<feature type="compositionally biased region" description="Low complexity" evidence="1">
    <location>
        <begin position="101"/>
        <end position="113"/>
    </location>
</feature>
<dbReference type="AlphaFoldDB" id="A0A9P6EU51"/>
<feature type="compositionally biased region" description="Low complexity" evidence="1">
    <location>
        <begin position="183"/>
        <end position="196"/>
    </location>
</feature>
<feature type="compositionally biased region" description="Polar residues" evidence="1">
    <location>
        <begin position="71"/>
        <end position="95"/>
    </location>
</feature>
<accession>A0A9P6EU51</accession>
<organism evidence="2 3">
    <name type="scientific">Crepidotus variabilis</name>
    <dbReference type="NCBI Taxonomy" id="179855"/>
    <lineage>
        <taxon>Eukaryota</taxon>
        <taxon>Fungi</taxon>
        <taxon>Dikarya</taxon>
        <taxon>Basidiomycota</taxon>
        <taxon>Agaricomycotina</taxon>
        <taxon>Agaricomycetes</taxon>
        <taxon>Agaricomycetidae</taxon>
        <taxon>Agaricales</taxon>
        <taxon>Agaricineae</taxon>
        <taxon>Crepidotaceae</taxon>
        <taxon>Crepidotus</taxon>
    </lineage>
</organism>
<reference evidence="2" key="1">
    <citation type="submission" date="2020-11" db="EMBL/GenBank/DDBJ databases">
        <authorList>
            <consortium name="DOE Joint Genome Institute"/>
            <person name="Ahrendt S."/>
            <person name="Riley R."/>
            <person name="Andreopoulos W."/>
            <person name="Labutti K."/>
            <person name="Pangilinan J."/>
            <person name="Ruiz-Duenas F.J."/>
            <person name="Barrasa J.M."/>
            <person name="Sanchez-Garcia M."/>
            <person name="Camarero S."/>
            <person name="Miyauchi S."/>
            <person name="Serrano A."/>
            <person name="Linde D."/>
            <person name="Babiker R."/>
            <person name="Drula E."/>
            <person name="Ayuso-Fernandez I."/>
            <person name="Pacheco R."/>
            <person name="Padilla G."/>
            <person name="Ferreira P."/>
            <person name="Barriuso J."/>
            <person name="Kellner H."/>
            <person name="Castanera R."/>
            <person name="Alfaro M."/>
            <person name="Ramirez L."/>
            <person name="Pisabarro A.G."/>
            <person name="Kuo A."/>
            <person name="Tritt A."/>
            <person name="Lipzen A."/>
            <person name="He G."/>
            <person name="Yan M."/>
            <person name="Ng V."/>
            <person name="Cullen D."/>
            <person name="Martin F."/>
            <person name="Rosso M.-N."/>
            <person name="Henrissat B."/>
            <person name="Hibbett D."/>
            <person name="Martinez A.T."/>
            <person name="Grigoriev I.V."/>
        </authorList>
    </citation>
    <scope>NUCLEOTIDE SEQUENCE</scope>
    <source>
        <strain evidence="2">CBS 506.95</strain>
    </source>
</reference>
<gene>
    <name evidence="2" type="ORF">CPB83DRAFT_228703</name>
</gene>
<feature type="compositionally biased region" description="Polar residues" evidence="1">
    <location>
        <begin position="27"/>
        <end position="38"/>
    </location>
</feature>
<proteinExistence type="predicted"/>
<name>A0A9P6EU51_9AGAR</name>
<dbReference type="Proteomes" id="UP000807306">
    <property type="component" value="Unassembled WGS sequence"/>
</dbReference>
<evidence type="ECO:0000256" key="1">
    <source>
        <dbReference type="SAM" id="MobiDB-lite"/>
    </source>
</evidence>
<comment type="caution">
    <text evidence="2">The sequence shown here is derived from an EMBL/GenBank/DDBJ whole genome shotgun (WGS) entry which is preliminary data.</text>
</comment>
<protein>
    <submittedName>
        <fullName evidence="2">Uncharacterized protein</fullName>
    </submittedName>
</protein>
<evidence type="ECO:0000313" key="2">
    <source>
        <dbReference type="EMBL" id="KAF9535094.1"/>
    </source>
</evidence>
<dbReference type="OrthoDB" id="3233824at2759"/>
<feature type="region of interest" description="Disordered" evidence="1">
    <location>
        <begin position="183"/>
        <end position="240"/>
    </location>
</feature>
<keyword evidence="3" id="KW-1185">Reference proteome</keyword>
<sequence>MAALPSFVELMATLGLSDRPSMPASHLDNSFAQHTQIMPESPRNDSLKSPARSSSSPALRDAAARHHSRFSPYSSISQISKRRGSVSSVISSTDAEPSPRSPTFTFPPRSTTSRTRRYRHRITSSDSSCDLAADMPISTYVRRKTPGTSPVTPNFDSGYESASPAHAQMPFSIPTLPVLLSTPANSSSAPASPISDSESDTKENQNYYRFVRQRRTGTRLSAPSRSFESDQLPRRNSVFN</sequence>
<feature type="region of interest" description="Disordered" evidence="1">
    <location>
        <begin position="19"/>
        <end position="130"/>
    </location>
</feature>
<evidence type="ECO:0000313" key="3">
    <source>
        <dbReference type="Proteomes" id="UP000807306"/>
    </source>
</evidence>
<feature type="compositionally biased region" description="Low complexity" evidence="1">
    <location>
        <begin position="47"/>
        <end position="61"/>
    </location>
</feature>